<accession>A0ACC1MQG3</accession>
<evidence type="ECO:0000313" key="1">
    <source>
        <dbReference type="EMBL" id="KAJ2969055.1"/>
    </source>
</evidence>
<comment type="caution">
    <text evidence="1">The sequence shown here is derived from an EMBL/GenBank/DDBJ whole genome shotgun (WGS) entry which is preliminary data.</text>
</comment>
<protein>
    <submittedName>
        <fullName evidence="1">Uncharacterized protein</fullName>
    </submittedName>
</protein>
<evidence type="ECO:0000313" key="2">
    <source>
        <dbReference type="Proteomes" id="UP001143910"/>
    </source>
</evidence>
<dbReference type="Proteomes" id="UP001143910">
    <property type="component" value="Unassembled WGS sequence"/>
</dbReference>
<proteinExistence type="predicted"/>
<name>A0ACC1MQG3_9HYPO</name>
<gene>
    <name evidence="1" type="ORF">NQ176_g8866</name>
</gene>
<dbReference type="EMBL" id="JANJQO010001836">
    <property type="protein sequence ID" value="KAJ2969055.1"/>
    <property type="molecule type" value="Genomic_DNA"/>
</dbReference>
<sequence>MYDSSPRVPPKDTPPVSAIKASNLGDSEDEKEVKETKPKSKDDKDASASTGAAKGDDAAERVKKATAEAMAESLGEPIKKEESGDKKE</sequence>
<organism evidence="1 2">
    <name type="scientific">Zarea fungicola</name>
    <dbReference type="NCBI Taxonomy" id="93591"/>
    <lineage>
        <taxon>Eukaryota</taxon>
        <taxon>Fungi</taxon>
        <taxon>Dikarya</taxon>
        <taxon>Ascomycota</taxon>
        <taxon>Pezizomycotina</taxon>
        <taxon>Sordariomycetes</taxon>
        <taxon>Hypocreomycetidae</taxon>
        <taxon>Hypocreales</taxon>
        <taxon>Cordycipitaceae</taxon>
        <taxon>Zarea</taxon>
    </lineage>
</organism>
<reference evidence="1" key="1">
    <citation type="submission" date="2022-08" db="EMBL/GenBank/DDBJ databases">
        <title>Genome Sequence of Lecanicillium fungicola.</title>
        <authorList>
            <person name="Buettner E."/>
        </authorList>
    </citation>
    <scope>NUCLEOTIDE SEQUENCE</scope>
    <source>
        <strain evidence="1">Babe33</strain>
    </source>
</reference>
<keyword evidence="2" id="KW-1185">Reference proteome</keyword>